<dbReference type="Proteomes" id="UP000612456">
    <property type="component" value="Unassembled WGS sequence"/>
</dbReference>
<gene>
    <name evidence="2" type="ORF">GCM10010911_05860</name>
</gene>
<name>A0A917DMC8_9BACL</name>
<reference evidence="2" key="2">
    <citation type="submission" date="2020-09" db="EMBL/GenBank/DDBJ databases">
        <authorList>
            <person name="Sun Q."/>
            <person name="Zhou Y."/>
        </authorList>
    </citation>
    <scope>NUCLEOTIDE SEQUENCE</scope>
    <source>
        <strain evidence="2">CGMCC 1.15178</strain>
    </source>
</reference>
<protein>
    <recommendedName>
        <fullName evidence="1">F5/8 type C domain-containing protein</fullName>
    </recommendedName>
</protein>
<dbReference type="InterPro" id="IPR008979">
    <property type="entry name" value="Galactose-bd-like_sf"/>
</dbReference>
<reference evidence="2" key="1">
    <citation type="journal article" date="2014" name="Int. J. Syst. Evol. Microbiol.">
        <title>Complete genome sequence of Corynebacterium casei LMG S-19264T (=DSM 44701T), isolated from a smear-ripened cheese.</title>
        <authorList>
            <consortium name="US DOE Joint Genome Institute (JGI-PGF)"/>
            <person name="Walter F."/>
            <person name="Albersmeier A."/>
            <person name="Kalinowski J."/>
            <person name="Ruckert C."/>
        </authorList>
    </citation>
    <scope>NUCLEOTIDE SEQUENCE</scope>
    <source>
        <strain evidence="2">CGMCC 1.15178</strain>
    </source>
</reference>
<dbReference type="EMBL" id="BMHP01000001">
    <property type="protein sequence ID" value="GGD51143.1"/>
    <property type="molecule type" value="Genomic_DNA"/>
</dbReference>
<evidence type="ECO:0000313" key="3">
    <source>
        <dbReference type="Proteomes" id="UP000612456"/>
    </source>
</evidence>
<organism evidence="2 3">
    <name type="scientific">Paenibacillus nasutitermitis</name>
    <dbReference type="NCBI Taxonomy" id="1652958"/>
    <lineage>
        <taxon>Bacteria</taxon>
        <taxon>Bacillati</taxon>
        <taxon>Bacillota</taxon>
        <taxon>Bacilli</taxon>
        <taxon>Bacillales</taxon>
        <taxon>Paenibacillaceae</taxon>
        <taxon>Paenibacillus</taxon>
    </lineage>
</organism>
<dbReference type="PROSITE" id="PS50022">
    <property type="entry name" value="FA58C_3"/>
    <property type="match status" value="3"/>
</dbReference>
<sequence length="1024" mass="113022">MRIVRVGLVLLLLGMLIPAVGNATPISIATASSVTASFVAANAIDGNAATFYSSNGYTDGNHTEWLQLDLGQKQYSLSDIRLTARPVGYGFPVDFKIQYSDDAATWSNVPGASFVNYSNPGGKEVVIPFQSTVNARYLRINATKLGTDNGGGYYLQFAEVKADQYYQASASSVTGLHNANLAIDGDLSPHTFYSSTGYADANHTEWLALDLGSAKPNIDQVVIYPRLNGYGFPKNFKIQYSSNGSSWSDTPGGVFTNYTNPGNNNPITIPFAAPVNARYIRLYATQLGSDSASYYLQLSEMQVMLDSPETDAETTSSVAVSSSITGWPGSYLSDKNRATMWSSVNHASAAFTESFTLQYPGKQLFNKLVLSPRGYGYGFPTAFKLQYSADGTTFADIPGQSYSSYPNPGSKRQTFSFEPVSAKALRVVATALSADDSGTAYYFQLAEASGYRWDTYSDTWAATDHLGRTVQSYSDFNSSRQGKYVGMFYFLWLGQHGTGGPYDITKIINNNTNAMNNSASPPWGAYGSFHHWGESQLGYYLSDDTYVLKKHAQQLADAGVDTLIFDVTNGYTYKDNYMALLQAFTEVRNNGGKTPQVMFLVPFGSPVAVVNELYTDLYGPGLYSDLWFRWEGKPLIMADASQITNTTQRNFFTYRGNQPSYFTGPTSANQWGWLETFPQHNFSSTTTAKEEMTVGVAQNAVPNGSGGWQLGPMSQNGAMGRSFHNGSLPSAPYPTEYGYNFAEQWGRALENDPNFIFVTGWNEWVAQRFDTIGSYTAPNIFYDAFNQEFSRDIEPMKGGYTDSYYYQLTDYIRKYKGIRRPQSSGPLKTIAIDGNFADWKDVQDEYRDDIGDAAQRNHAGWGTAGTYTNTTGRNDIQSAKIARDADYVYFYVKTKDNITAYTGSGWMRLFIKTNAALSNWEGYNFVVNRSVVNGTATNLDKVTSAGGWNWSNVSNSVAYRASGREMELAIPRTALGVSDTSVPLRLEFKWNDNMQSQGDVSEFNINGDTAPNGRFNYVFAEKTR</sequence>
<feature type="domain" description="F5/8 type C" evidence="1">
    <location>
        <begin position="8"/>
        <end position="139"/>
    </location>
</feature>
<evidence type="ECO:0000259" key="1">
    <source>
        <dbReference type="PROSITE" id="PS50022"/>
    </source>
</evidence>
<proteinExistence type="predicted"/>
<dbReference type="RefSeq" id="WP_188988943.1">
    <property type="nucleotide sequence ID" value="NZ_BMHP01000001.1"/>
</dbReference>
<dbReference type="SUPFAM" id="SSF49785">
    <property type="entry name" value="Galactose-binding domain-like"/>
    <property type="match status" value="3"/>
</dbReference>
<dbReference type="PANTHER" id="PTHR45713">
    <property type="entry name" value="FTP DOMAIN-CONTAINING PROTEIN"/>
    <property type="match status" value="1"/>
</dbReference>
<dbReference type="Gene3D" id="2.60.120.260">
    <property type="entry name" value="Galactose-binding domain-like"/>
    <property type="match status" value="3"/>
</dbReference>
<dbReference type="InterPro" id="IPR051941">
    <property type="entry name" value="BG_Antigen-Binding_Lectin"/>
</dbReference>
<dbReference type="InterPro" id="IPR000421">
    <property type="entry name" value="FA58C"/>
</dbReference>
<keyword evidence="3" id="KW-1185">Reference proteome</keyword>
<comment type="caution">
    <text evidence="2">The sequence shown here is derived from an EMBL/GenBank/DDBJ whole genome shotgun (WGS) entry which is preliminary data.</text>
</comment>
<dbReference type="PANTHER" id="PTHR45713:SF6">
    <property type="entry name" value="F5_8 TYPE C DOMAIN-CONTAINING PROTEIN"/>
    <property type="match status" value="1"/>
</dbReference>
<dbReference type="SUPFAM" id="SSF49344">
    <property type="entry name" value="CBD9-like"/>
    <property type="match status" value="1"/>
</dbReference>
<feature type="domain" description="F5/8 type C" evidence="1">
    <location>
        <begin position="140"/>
        <end position="301"/>
    </location>
</feature>
<accession>A0A917DMC8</accession>
<feature type="domain" description="F5/8 type C" evidence="1">
    <location>
        <begin position="305"/>
        <end position="448"/>
    </location>
</feature>
<dbReference type="AlphaFoldDB" id="A0A917DMC8"/>
<dbReference type="Pfam" id="PF00754">
    <property type="entry name" value="F5_F8_type_C"/>
    <property type="match status" value="3"/>
</dbReference>
<evidence type="ECO:0000313" key="2">
    <source>
        <dbReference type="EMBL" id="GGD51143.1"/>
    </source>
</evidence>
<dbReference type="Gene3D" id="3.20.20.80">
    <property type="entry name" value="Glycosidases"/>
    <property type="match status" value="1"/>
</dbReference>